<comment type="caution">
    <text evidence="3">The sequence shown here is derived from an EMBL/GenBank/DDBJ whole genome shotgun (WGS) entry which is preliminary data.</text>
</comment>
<dbReference type="Pfam" id="PF04359">
    <property type="entry name" value="DUF493"/>
    <property type="match status" value="1"/>
</dbReference>
<dbReference type="RefSeq" id="WP_140589898.1">
    <property type="nucleotide sequence ID" value="NZ_VFRR01000029.1"/>
</dbReference>
<dbReference type="GO" id="GO:0005829">
    <property type="term" value="C:cytosol"/>
    <property type="evidence" value="ECO:0007669"/>
    <property type="project" value="TreeGrafter"/>
</dbReference>
<dbReference type="InterPro" id="IPR027471">
    <property type="entry name" value="YbeD-like_sf"/>
</dbReference>
<dbReference type="PANTHER" id="PTHR38036">
    <property type="entry name" value="UPF0250 PROTEIN YBED"/>
    <property type="match status" value="1"/>
</dbReference>
<dbReference type="PANTHER" id="PTHR38036:SF1">
    <property type="entry name" value="UPF0250 PROTEIN YBED"/>
    <property type="match status" value="1"/>
</dbReference>
<accession>A0A501WKQ7</accession>
<dbReference type="EMBL" id="VFRR01000029">
    <property type="protein sequence ID" value="TPE48724.1"/>
    <property type="molecule type" value="Genomic_DNA"/>
</dbReference>
<dbReference type="InterPro" id="IPR007454">
    <property type="entry name" value="UPF0250_YbeD-like"/>
</dbReference>
<dbReference type="Proteomes" id="UP000315901">
    <property type="component" value="Unassembled WGS sequence"/>
</dbReference>
<gene>
    <name evidence="3" type="ORF">FJM67_12875</name>
</gene>
<reference evidence="3 4" key="1">
    <citation type="submission" date="2019-06" db="EMBL/GenBank/DDBJ databases">
        <title>A novel bacterium of genus Marinomonas, isolated from coastal sand.</title>
        <authorList>
            <person name="Huang H."/>
            <person name="Mo K."/>
            <person name="Hu Y."/>
        </authorList>
    </citation>
    <scope>NUCLEOTIDE SEQUENCE [LARGE SCALE GENOMIC DNA]</scope>
    <source>
        <strain evidence="3 4">HB171799</strain>
    </source>
</reference>
<dbReference type="AlphaFoldDB" id="A0A501WKQ7"/>
<name>A0A501WKQ7_9GAMM</name>
<dbReference type="OrthoDB" id="9793424at2"/>
<evidence type="ECO:0000313" key="3">
    <source>
        <dbReference type="EMBL" id="TPE48724.1"/>
    </source>
</evidence>
<evidence type="ECO:0000313" key="4">
    <source>
        <dbReference type="Proteomes" id="UP000315901"/>
    </source>
</evidence>
<comment type="similarity">
    <text evidence="1 2">Belongs to the UPF0250 family.</text>
</comment>
<dbReference type="SUPFAM" id="SSF117991">
    <property type="entry name" value="YbeD/HP0495-like"/>
    <property type="match status" value="1"/>
</dbReference>
<protein>
    <recommendedName>
        <fullName evidence="2">UPF0250 protein FJM67_12875</fullName>
    </recommendedName>
</protein>
<evidence type="ECO:0000256" key="1">
    <source>
        <dbReference type="ARBA" id="ARBA00008460"/>
    </source>
</evidence>
<organism evidence="3 4">
    <name type="scientific">Maribrevibacterium harenarium</name>
    <dbReference type="NCBI Taxonomy" id="2589817"/>
    <lineage>
        <taxon>Bacteria</taxon>
        <taxon>Pseudomonadati</taxon>
        <taxon>Pseudomonadota</taxon>
        <taxon>Gammaproteobacteria</taxon>
        <taxon>Oceanospirillales</taxon>
        <taxon>Oceanospirillaceae</taxon>
        <taxon>Maribrevibacterium</taxon>
    </lineage>
</organism>
<sequence length="101" mass="11399">MALFNQTGQQIQQGQEAPKIEFPCDNYLIKIVALDHDDTHETVITCVRRHAPEVDETQISTKRSGKGTFVSFSYRILAHSENQLSSLHKDLMALPAVKMVM</sequence>
<evidence type="ECO:0000256" key="2">
    <source>
        <dbReference type="HAMAP-Rule" id="MF_00659"/>
    </source>
</evidence>
<proteinExistence type="inferred from homology"/>
<dbReference type="HAMAP" id="MF_00659">
    <property type="entry name" value="UPF0250"/>
    <property type="match status" value="1"/>
</dbReference>
<keyword evidence="4" id="KW-1185">Reference proteome</keyword>
<dbReference type="Gene3D" id="3.30.70.260">
    <property type="match status" value="1"/>
</dbReference>